<evidence type="ECO:0000256" key="4">
    <source>
        <dbReference type="ARBA" id="ARBA00022475"/>
    </source>
</evidence>
<feature type="region of interest" description="Disordered" evidence="11">
    <location>
        <begin position="38"/>
        <end position="58"/>
    </location>
</feature>
<feature type="compositionally biased region" description="Low complexity" evidence="11">
    <location>
        <begin position="123"/>
        <end position="132"/>
    </location>
</feature>
<dbReference type="SUPFAM" id="SSF144083">
    <property type="entry name" value="Magnesium transport protein CorA, transmembrane region"/>
    <property type="match status" value="1"/>
</dbReference>
<evidence type="ECO:0000256" key="12">
    <source>
        <dbReference type="SAM" id="Phobius"/>
    </source>
</evidence>
<keyword evidence="7" id="KW-0460">Magnesium</keyword>
<evidence type="ECO:0000313" key="14">
    <source>
        <dbReference type="Proteomes" id="UP000674318"/>
    </source>
</evidence>
<organism evidence="13 14">
    <name type="scientific">Porcisia hertigi</name>
    <dbReference type="NCBI Taxonomy" id="2761500"/>
    <lineage>
        <taxon>Eukaryota</taxon>
        <taxon>Discoba</taxon>
        <taxon>Euglenozoa</taxon>
        <taxon>Kinetoplastea</taxon>
        <taxon>Metakinetoplastina</taxon>
        <taxon>Trypanosomatida</taxon>
        <taxon>Trypanosomatidae</taxon>
        <taxon>Leishmaniinae</taxon>
        <taxon>Porcisia</taxon>
    </lineage>
</organism>
<dbReference type="InterPro" id="IPR045861">
    <property type="entry name" value="CorA_cytoplasmic_dom"/>
</dbReference>
<dbReference type="InterPro" id="IPR002523">
    <property type="entry name" value="MgTranspt_CorA/ZnTranspt_ZntB"/>
</dbReference>
<dbReference type="Proteomes" id="UP000674318">
    <property type="component" value="Unassembled WGS sequence"/>
</dbReference>
<dbReference type="GO" id="GO:0000287">
    <property type="term" value="F:magnesium ion binding"/>
    <property type="evidence" value="ECO:0007669"/>
    <property type="project" value="TreeGrafter"/>
</dbReference>
<evidence type="ECO:0000256" key="11">
    <source>
        <dbReference type="SAM" id="MobiDB-lite"/>
    </source>
</evidence>
<proteinExistence type="inferred from homology"/>
<reference evidence="13 14" key="1">
    <citation type="submission" date="2021-02" db="EMBL/GenBank/DDBJ databases">
        <title>Porcisia hertigi Genome sequencing and assembly.</title>
        <authorList>
            <person name="Almutairi H."/>
            <person name="Gatherer D."/>
        </authorList>
    </citation>
    <scope>NUCLEOTIDE SEQUENCE [LARGE SCALE GENOMIC DNA]</scope>
    <source>
        <strain evidence="13 14">C119</strain>
    </source>
</reference>
<dbReference type="GO" id="GO:0015095">
    <property type="term" value="F:magnesium ion transmembrane transporter activity"/>
    <property type="evidence" value="ECO:0007669"/>
    <property type="project" value="TreeGrafter"/>
</dbReference>
<evidence type="ECO:0000256" key="5">
    <source>
        <dbReference type="ARBA" id="ARBA00022519"/>
    </source>
</evidence>
<keyword evidence="4" id="KW-1003">Cell membrane</keyword>
<comment type="subcellular location">
    <subcellularLocation>
        <location evidence="1">Cell membrane</location>
        <topology evidence="1">Multi-pass membrane protein</topology>
    </subcellularLocation>
</comment>
<keyword evidence="5" id="KW-0997">Cell inner membrane</keyword>
<dbReference type="EMBL" id="JAFJZO010000015">
    <property type="protein sequence ID" value="KAG5509152.1"/>
    <property type="molecule type" value="Genomic_DNA"/>
</dbReference>
<feature type="compositionally biased region" description="Low complexity" evidence="11">
    <location>
        <begin position="188"/>
        <end position="204"/>
    </location>
</feature>
<evidence type="ECO:0000256" key="7">
    <source>
        <dbReference type="ARBA" id="ARBA00022842"/>
    </source>
</evidence>
<keyword evidence="14" id="KW-1185">Reference proteome</keyword>
<dbReference type="FunFam" id="1.20.58.340:FF:000001">
    <property type="entry name" value="Magnesium transport protein CorA"/>
    <property type="match status" value="1"/>
</dbReference>
<evidence type="ECO:0000256" key="6">
    <source>
        <dbReference type="ARBA" id="ARBA00022692"/>
    </source>
</evidence>
<dbReference type="InterPro" id="IPR045863">
    <property type="entry name" value="CorA_TM1_TM2"/>
</dbReference>
<feature type="transmembrane region" description="Helical" evidence="12">
    <location>
        <begin position="813"/>
        <end position="834"/>
    </location>
</feature>
<keyword evidence="3" id="KW-0813">Transport</keyword>
<dbReference type="KEGG" id="phet:94292189"/>
<keyword evidence="6 12" id="KW-0812">Transmembrane</keyword>
<dbReference type="GO" id="GO:0015087">
    <property type="term" value="F:cobalt ion transmembrane transporter activity"/>
    <property type="evidence" value="ECO:0007669"/>
    <property type="project" value="TreeGrafter"/>
</dbReference>
<keyword evidence="8 12" id="KW-1133">Transmembrane helix</keyword>
<feature type="transmembrane region" description="Helical" evidence="12">
    <location>
        <begin position="780"/>
        <end position="801"/>
    </location>
</feature>
<evidence type="ECO:0000256" key="3">
    <source>
        <dbReference type="ARBA" id="ARBA00022448"/>
    </source>
</evidence>
<feature type="compositionally biased region" description="Basic residues" evidence="11">
    <location>
        <begin position="133"/>
        <end position="151"/>
    </location>
</feature>
<evidence type="ECO:0000256" key="1">
    <source>
        <dbReference type="ARBA" id="ARBA00004651"/>
    </source>
</evidence>
<dbReference type="PANTHER" id="PTHR46494">
    <property type="entry name" value="CORA FAMILY METAL ION TRANSPORTER (EUROFUNG)"/>
    <property type="match status" value="1"/>
</dbReference>
<dbReference type="OrthoDB" id="165352at2759"/>
<evidence type="ECO:0000313" key="13">
    <source>
        <dbReference type="EMBL" id="KAG5509152.1"/>
    </source>
</evidence>
<evidence type="ECO:0000256" key="2">
    <source>
        <dbReference type="ARBA" id="ARBA00009765"/>
    </source>
</evidence>
<dbReference type="GO" id="GO:0050897">
    <property type="term" value="F:cobalt ion binding"/>
    <property type="evidence" value="ECO:0007669"/>
    <property type="project" value="TreeGrafter"/>
</dbReference>
<dbReference type="GO" id="GO:0005886">
    <property type="term" value="C:plasma membrane"/>
    <property type="evidence" value="ECO:0007669"/>
    <property type="project" value="UniProtKB-SubCell"/>
</dbReference>
<dbReference type="Gene3D" id="1.20.58.340">
    <property type="entry name" value="Magnesium transport protein CorA, transmembrane region"/>
    <property type="match status" value="1"/>
</dbReference>
<dbReference type="SUPFAM" id="SSF143865">
    <property type="entry name" value="CorA soluble domain-like"/>
    <property type="match status" value="1"/>
</dbReference>
<protein>
    <submittedName>
        <fullName evidence="13">Uncharacterized protein</fullName>
    </submittedName>
</protein>
<dbReference type="AlphaFoldDB" id="A0A836LFZ9"/>
<evidence type="ECO:0000256" key="9">
    <source>
        <dbReference type="ARBA" id="ARBA00023065"/>
    </source>
</evidence>
<dbReference type="PANTHER" id="PTHR46494:SF1">
    <property type="entry name" value="CORA FAMILY METAL ION TRANSPORTER (EUROFUNG)"/>
    <property type="match status" value="1"/>
</dbReference>
<comment type="similarity">
    <text evidence="2">Belongs to the CorA metal ion transporter (MIT) (TC 1.A.35) family.</text>
</comment>
<sequence length="837" mass="92370">MSSDALDPKASVSLPAEDLAMTPLDAVTHLGSLDFFTSSPAERHPGAVSETGSSQAPLLPRAQQLGNATMSISTNEGRLGVSHPHLLRPLEIVESIRSLHELHQKGGLTNEEFAQAKQHVLESCSSSASTLKSKSKQSRRPRHHRRSRRSHNNSASISPSTRSRQPRDARARASGDHSFKTTSHRYSRSSSSSSSKSSSSSSSSNRFIIVARSNVWRTLNAVTEEGLFNPYSMDDNHLRLDYSDPAPMARSPLLSGGGGGAVVGSSSGARGGRMRECCNGAHRRGGYGEVPSEDPLINLAGGAAGLAIPSATASTTKGGVFTPCGSGALGYTAAATGGSIARHATSPTGLDGSDKTKYGALLHRDDGAHAVVALPHIRVELHKDDVVCITYFNSRGGSGSCFTDVELHPSQMRDPIFAHKGQSHVMPNRPGAAAPKYDGISPVTVATTNQYMPVSQVGEMPLEERRAWEEMSTARSSSTPKSADSSYFEQSFNWYWVDVTGRDASRQRYTATLRYLTQHFKLCESFLVDREHHLTLPGVFESPIYPGQFLLNLRVASDRIAISDDSVMELTNRWIIVVDLKQHIVITLHRVDTHSMANLRSQWKRVIENSDVSFQEFLLKIIDDAIHTYQLSLDVHTALLEKCEAKLFVEKPSVRTPGVSGDYIDMRILRHFAGSSRSKFLHRLLDEHDSSPMNKGEMNGFLHHLHRRTSVQHRMLTVTQTVLAKAFTKLRLCSREMAEQMCASCIEINDRAMGVRDDAKALLNLHISLQSFRTNELMAVLTRVTMLFTPVTFLAGVYGMNFQKHFPELTWEYGYPFFWIMCIIVVIAMHTFFVREH</sequence>
<dbReference type="RefSeq" id="XP_067758459.1">
    <property type="nucleotide sequence ID" value="XM_067902112.1"/>
</dbReference>
<feature type="compositionally biased region" description="Basic and acidic residues" evidence="11">
    <location>
        <begin position="165"/>
        <end position="179"/>
    </location>
</feature>
<dbReference type="Pfam" id="PF01544">
    <property type="entry name" value="CorA"/>
    <property type="match status" value="1"/>
</dbReference>
<keyword evidence="9" id="KW-0406">Ion transport</keyword>
<dbReference type="GeneID" id="94292189"/>
<keyword evidence="10 12" id="KW-0472">Membrane</keyword>
<gene>
    <name evidence="13" type="ORF">JKF63_06161</name>
</gene>
<comment type="caution">
    <text evidence="13">The sequence shown here is derived from an EMBL/GenBank/DDBJ whole genome shotgun (WGS) entry which is preliminary data.</text>
</comment>
<feature type="region of interest" description="Disordered" evidence="11">
    <location>
        <begin position="122"/>
        <end position="204"/>
    </location>
</feature>
<accession>A0A836LFZ9</accession>
<evidence type="ECO:0000256" key="10">
    <source>
        <dbReference type="ARBA" id="ARBA00023136"/>
    </source>
</evidence>
<name>A0A836LFZ9_9TRYP</name>
<evidence type="ECO:0000256" key="8">
    <source>
        <dbReference type="ARBA" id="ARBA00022989"/>
    </source>
</evidence>